<feature type="compositionally biased region" description="Polar residues" evidence="1">
    <location>
        <begin position="1"/>
        <end position="15"/>
    </location>
</feature>
<feature type="compositionally biased region" description="Low complexity" evidence="1">
    <location>
        <begin position="94"/>
        <end position="109"/>
    </location>
</feature>
<sequence>MHTLSSSYQNNSALNIPNDHPFRSSLPPRLHITADGDILSAVTDKYNRRHAAIVDGLAMHSPTADLIDLEDMDLLPSMRPTSVLSVTSTSSWASTSSSTASVTSASTTSNKSDVSRNSAASTSKLVRTLGGDPFCNLNSENPETVTTTLTPHCLSPCDAIKAIISRKSRTSKT</sequence>
<dbReference type="EMBL" id="AMBO01000237">
    <property type="protein sequence ID" value="EKD03997.1"/>
    <property type="molecule type" value="Genomic_DNA"/>
</dbReference>
<name>K1VWZ7_TRIAC</name>
<proteinExistence type="predicted"/>
<evidence type="ECO:0000256" key="1">
    <source>
        <dbReference type="SAM" id="MobiDB-lite"/>
    </source>
</evidence>
<feature type="compositionally biased region" description="Polar residues" evidence="1">
    <location>
        <begin position="110"/>
        <end position="121"/>
    </location>
</feature>
<dbReference type="InParanoid" id="K1VWZ7"/>
<feature type="region of interest" description="Disordered" evidence="1">
    <location>
        <begin position="1"/>
        <end position="20"/>
    </location>
</feature>
<comment type="caution">
    <text evidence="2">The sequence shown here is derived from an EMBL/GenBank/DDBJ whole genome shotgun (WGS) entry which is preliminary data.</text>
</comment>
<keyword evidence="3" id="KW-1185">Reference proteome</keyword>
<evidence type="ECO:0000313" key="2">
    <source>
        <dbReference type="EMBL" id="EKD03997.1"/>
    </source>
</evidence>
<gene>
    <name evidence="2" type="ORF">A1Q2_01671</name>
</gene>
<protein>
    <submittedName>
        <fullName evidence="2">Uncharacterized protein</fullName>
    </submittedName>
</protein>
<evidence type="ECO:0000313" key="3">
    <source>
        <dbReference type="Proteomes" id="UP000006757"/>
    </source>
</evidence>
<organism evidence="2 3">
    <name type="scientific">Trichosporon asahii var. asahii (strain CBS 8904)</name>
    <name type="common">Yeast</name>
    <dbReference type="NCBI Taxonomy" id="1220162"/>
    <lineage>
        <taxon>Eukaryota</taxon>
        <taxon>Fungi</taxon>
        <taxon>Dikarya</taxon>
        <taxon>Basidiomycota</taxon>
        <taxon>Agaricomycotina</taxon>
        <taxon>Tremellomycetes</taxon>
        <taxon>Trichosporonales</taxon>
        <taxon>Trichosporonaceae</taxon>
        <taxon>Trichosporon</taxon>
    </lineage>
</organism>
<dbReference type="Proteomes" id="UP000006757">
    <property type="component" value="Unassembled WGS sequence"/>
</dbReference>
<feature type="region of interest" description="Disordered" evidence="1">
    <location>
        <begin position="94"/>
        <end position="121"/>
    </location>
</feature>
<accession>K1VWZ7</accession>
<dbReference type="AlphaFoldDB" id="K1VWZ7"/>
<dbReference type="HOGENOM" id="CLU_1548709_0_0_1"/>
<reference evidence="2 3" key="1">
    <citation type="journal article" date="2012" name="Eukaryot. Cell">
        <title>Genome sequence of the Trichosporon asahii environmental strain CBS 8904.</title>
        <authorList>
            <person name="Yang R.Y."/>
            <person name="Li H.T."/>
            <person name="Zhu H."/>
            <person name="Zhou G.P."/>
            <person name="Wang M."/>
            <person name="Wang L."/>
        </authorList>
    </citation>
    <scope>NUCLEOTIDE SEQUENCE [LARGE SCALE GENOMIC DNA]</scope>
    <source>
        <strain evidence="2 3">CBS 8904</strain>
    </source>
</reference>